<feature type="coiled-coil region" evidence="1">
    <location>
        <begin position="129"/>
        <end position="264"/>
    </location>
</feature>
<feature type="region of interest" description="Disordered" evidence="2">
    <location>
        <begin position="1"/>
        <end position="29"/>
    </location>
</feature>
<dbReference type="EMBL" id="BQMJ01000054">
    <property type="protein sequence ID" value="GJQ14391.1"/>
    <property type="molecule type" value="Genomic_DNA"/>
</dbReference>
<feature type="compositionally biased region" description="Polar residues" evidence="2">
    <location>
        <begin position="1"/>
        <end position="13"/>
    </location>
</feature>
<feature type="compositionally biased region" description="Low complexity" evidence="2">
    <location>
        <begin position="91"/>
        <end position="101"/>
    </location>
</feature>
<feature type="compositionally biased region" description="Low complexity" evidence="2">
    <location>
        <begin position="496"/>
        <end position="505"/>
    </location>
</feature>
<accession>A0A9C7Q1B5</accession>
<dbReference type="AlphaFoldDB" id="A0A9C7Q1B5"/>
<protein>
    <submittedName>
        <fullName evidence="3">Uncharacterized protein</fullName>
    </submittedName>
</protein>
<sequence length="519" mass="57239">MSDPSQSYFSHPSANGWMPPGSFPIPQNNNQPMMQQPPYQVGYPMQPMWPQGMMPSYGMQPLPTAYPSLQPGAYPGSYYVPPTQYVPNQPSMRPSYSSSKSLVPANTKQGPSQVATGQLVPFQDKDISVYKAKEDMRSLEGEIARYKSENSSLKMKLSRTEENLKKLNEEIEGLKAQFQAAHYRGPKSGAPKISREERERIQADLKGAEERNDRLRQEVVHLRVKINKMKNLVPLDVSEAQKALESLEQKFDVLERRLLKSKQNSSSGARQFAVEQIINMNQLGEISGALRGLRMIAESSLMATKERDGSFIGERESLQEILSHLSSLDVRVTELVSFISNLLKGTLESLGLRSNDLPSLSGIQNISTDFAGNNKTVEVSPNLQRRTRSLSDGRSYSDDYGLVKGEDEISSSPKQSSKVNMSNANSTVEHSGSSLSSLSNMAKQPGQSQAVSEGSWNQLNTTFTSPNRPTASVSPTLKKTSSTVMESKQTAGSSNTVVEDVTSDLVDLSDLDISEQKKK</sequence>
<feature type="compositionally biased region" description="Polar residues" evidence="2">
    <location>
        <begin position="410"/>
        <end position="430"/>
    </location>
</feature>
<evidence type="ECO:0000256" key="1">
    <source>
        <dbReference type="SAM" id="Coils"/>
    </source>
</evidence>
<keyword evidence="1" id="KW-0175">Coiled coil</keyword>
<organism evidence="3 4">
    <name type="scientific">Galdieria partita</name>
    <dbReference type="NCBI Taxonomy" id="83374"/>
    <lineage>
        <taxon>Eukaryota</taxon>
        <taxon>Rhodophyta</taxon>
        <taxon>Bangiophyceae</taxon>
        <taxon>Galdieriales</taxon>
        <taxon>Galdieriaceae</taxon>
        <taxon>Galdieria</taxon>
    </lineage>
</organism>
<evidence type="ECO:0000313" key="3">
    <source>
        <dbReference type="EMBL" id="GJQ14391.1"/>
    </source>
</evidence>
<gene>
    <name evidence="3" type="ORF">GpartN1_g6182.t1</name>
</gene>
<evidence type="ECO:0000256" key="2">
    <source>
        <dbReference type="SAM" id="MobiDB-lite"/>
    </source>
</evidence>
<comment type="caution">
    <text evidence="3">The sequence shown here is derived from an EMBL/GenBank/DDBJ whole genome shotgun (WGS) entry which is preliminary data.</text>
</comment>
<dbReference type="Gene3D" id="1.10.287.1490">
    <property type="match status" value="1"/>
</dbReference>
<proteinExistence type="predicted"/>
<dbReference type="OrthoDB" id="10341530at2759"/>
<feature type="compositionally biased region" description="Polar residues" evidence="2">
    <location>
        <begin position="440"/>
        <end position="495"/>
    </location>
</feature>
<reference evidence="3" key="1">
    <citation type="journal article" date="2022" name="Proc. Natl. Acad. Sci. U.S.A.">
        <title>Life cycle and functional genomics of the unicellular red alga Galdieria for elucidating algal and plant evolution and industrial use.</title>
        <authorList>
            <person name="Hirooka S."/>
            <person name="Itabashi T."/>
            <person name="Ichinose T.M."/>
            <person name="Onuma R."/>
            <person name="Fujiwara T."/>
            <person name="Yamashita S."/>
            <person name="Jong L.W."/>
            <person name="Tomita R."/>
            <person name="Iwane A.H."/>
            <person name="Miyagishima S.Y."/>
        </authorList>
    </citation>
    <scope>NUCLEOTIDE SEQUENCE</scope>
    <source>
        <strain evidence="3">NBRC 102759</strain>
    </source>
</reference>
<feature type="region of interest" description="Disordered" evidence="2">
    <location>
        <begin position="373"/>
        <end position="505"/>
    </location>
</feature>
<feature type="region of interest" description="Disordered" evidence="2">
    <location>
        <begin position="90"/>
        <end position="113"/>
    </location>
</feature>
<name>A0A9C7Q1B5_9RHOD</name>
<feature type="compositionally biased region" description="Polar residues" evidence="2">
    <location>
        <begin position="373"/>
        <end position="388"/>
    </location>
</feature>
<reference evidence="3" key="2">
    <citation type="submission" date="2022-01" db="EMBL/GenBank/DDBJ databases">
        <authorList>
            <person name="Hirooka S."/>
            <person name="Miyagishima S.Y."/>
        </authorList>
    </citation>
    <scope>NUCLEOTIDE SEQUENCE</scope>
    <source>
        <strain evidence="3">NBRC 102759</strain>
    </source>
</reference>
<dbReference type="Proteomes" id="UP001061958">
    <property type="component" value="Unassembled WGS sequence"/>
</dbReference>
<feature type="compositionally biased region" description="Polar residues" evidence="2">
    <location>
        <begin position="104"/>
        <end position="113"/>
    </location>
</feature>
<keyword evidence="4" id="KW-1185">Reference proteome</keyword>
<evidence type="ECO:0000313" key="4">
    <source>
        <dbReference type="Proteomes" id="UP001061958"/>
    </source>
</evidence>